<reference evidence="10" key="1">
    <citation type="journal article" date="2019" name="Int. J. Syst. Evol. Microbiol.">
        <title>The Global Catalogue of Microorganisms (GCM) 10K type strain sequencing project: providing services to taxonomists for standard genome sequencing and annotation.</title>
        <authorList>
            <consortium name="The Broad Institute Genomics Platform"/>
            <consortium name="The Broad Institute Genome Sequencing Center for Infectious Disease"/>
            <person name="Wu L."/>
            <person name="Ma J."/>
        </authorList>
    </citation>
    <scope>NUCLEOTIDE SEQUENCE [LARGE SCALE GENOMIC DNA]</scope>
    <source>
        <strain evidence="10">CGMCC 4.5798</strain>
    </source>
</reference>
<feature type="domain" description="PpiC" evidence="8">
    <location>
        <begin position="123"/>
        <end position="206"/>
    </location>
</feature>
<accession>A0ABW0S752</accession>
<evidence type="ECO:0000256" key="6">
    <source>
        <dbReference type="ARBA" id="ARBA00023235"/>
    </source>
</evidence>
<evidence type="ECO:0000256" key="4">
    <source>
        <dbReference type="ARBA" id="ARBA00022729"/>
    </source>
</evidence>
<keyword evidence="4" id="KW-0732">Signal</keyword>
<dbReference type="PANTHER" id="PTHR47245:SF1">
    <property type="entry name" value="FOLDASE PROTEIN PRSA"/>
    <property type="match status" value="1"/>
</dbReference>
<dbReference type="InterPro" id="IPR046357">
    <property type="entry name" value="PPIase_dom_sf"/>
</dbReference>
<dbReference type="Gene3D" id="3.10.50.40">
    <property type="match status" value="1"/>
</dbReference>
<comment type="catalytic activity">
    <reaction evidence="1">
        <text>[protein]-peptidylproline (omega=180) = [protein]-peptidylproline (omega=0)</text>
        <dbReference type="Rhea" id="RHEA:16237"/>
        <dbReference type="Rhea" id="RHEA-COMP:10747"/>
        <dbReference type="Rhea" id="RHEA-COMP:10748"/>
        <dbReference type="ChEBI" id="CHEBI:83833"/>
        <dbReference type="ChEBI" id="CHEBI:83834"/>
        <dbReference type="EC" id="5.2.1.8"/>
    </reaction>
</comment>
<dbReference type="Pfam" id="PF00639">
    <property type="entry name" value="Rotamase"/>
    <property type="match status" value="1"/>
</dbReference>
<dbReference type="SUPFAM" id="SSF109998">
    <property type="entry name" value="Triger factor/SurA peptide-binding domain-like"/>
    <property type="match status" value="1"/>
</dbReference>
<evidence type="ECO:0000313" key="9">
    <source>
        <dbReference type="EMBL" id="MFC5552100.1"/>
    </source>
</evidence>
<dbReference type="InterPro" id="IPR027304">
    <property type="entry name" value="Trigger_fact/SurA_dom_sf"/>
</dbReference>
<name>A0ABW0S752_9BURK</name>
<gene>
    <name evidence="9" type="ORF">ACFPO9_26590</name>
</gene>
<comment type="caution">
    <text evidence="9">The sequence shown here is derived from an EMBL/GenBank/DDBJ whole genome shotgun (WGS) entry which is preliminary data.</text>
</comment>
<dbReference type="Proteomes" id="UP001596086">
    <property type="component" value="Unassembled WGS sequence"/>
</dbReference>
<evidence type="ECO:0000256" key="2">
    <source>
        <dbReference type="ARBA" id="ARBA00007656"/>
    </source>
</evidence>
<keyword evidence="6 7" id="KW-0413">Isomerase</keyword>
<dbReference type="EC" id="5.2.1.8" evidence="3"/>
<keyword evidence="5 7" id="KW-0697">Rotamase</keyword>
<dbReference type="SUPFAM" id="SSF54534">
    <property type="entry name" value="FKBP-like"/>
    <property type="match status" value="1"/>
</dbReference>
<dbReference type="InterPro" id="IPR000297">
    <property type="entry name" value="PPIase_PpiC"/>
</dbReference>
<dbReference type="PROSITE" id="PS50198">
    <property type="entry name" value="PPIC_PPIASE_2"/>
    <property type="match status" value="1"/>
</dbReference>
<evidence type="ECO:0000256" key="3">
    <source>
        <dbReference type="ARBA" id="ARBA00013194"/>
    </source>
</evidence>
<organism evidence="9 10">
    <name type="scientific">Massilia aerilata</name>
    <dbReference type="NCBI Taxonomy" id="453817"/>
    <lineage>
        <taxon>Bacteria</taxon>
        <taxon>Pseudomonadati</taxon>
        <taxon>Pseudomonadota</taxon>
        <taxon>Betaproteobacteria</taxon>
        <taxon>Burkholderiales</taxon>
        <taxon>Oxalobacteraceae</taxon>
        <taxon>Telluria group</taxon>
        <taxon>Massilia</taxon>
    </lineage>
</organism>
<comment type="similarity">
    <text evidence="2">Belongs to the PpiC/parvulin rotamase family.</text>
</comment>
<evidence type="ECO:0000313" key="10">
    <source>
        <dbReference type="Proteomes" id="UP001596086"/>
    </source>
</evidence>
<evidence type="ECO:0000256" key="7">
    <source>
        <dbReference type="PROSITE-ProRule" id="PRU00278"/>
    </source>
</evidence>
<dbReference type="RefSeq" id="WP_379777255.1">
    <property type="nucleotide sequence ID" value="NZ_JBHSMZ010000026.1"/>
</dbReference>
<protein>
    <recommendedName>
        <fullName evidence="3">peptidylprolyl isomerase</fullName>
        <ecNumber evidence="3">5.2.1.8</ecNumber>
    </recommendedName>
</protein>
<evidence type="ECO:0000256" key="5">
    <source>
        <dbReference type="ARBA" id="ARBA00023110"/>
    </source>
</evidence>
<dbReference type="GO" id="GO:0003755">
    <property type="term" value="F:peptidyl-prolyl cis-trans isomerase activity"/>
    <property type="evidence" value="ECO:0007669"/>
    <property type="project" value="UniProtKB-EC"/>
</dbReference>
<evidence type="ECO:0000256" key="1">
    <source>
        <dbReference type="ARBA" id="ARBA00000971"/>
    </source>
</evidence>
<keyword evidence="10" id="KW-1185">Reference proteome</keyword>
<dbReference type="InterPro" id="IPR050245">
    <property type="entry name" value="PrsA_foldase"/>
</dbReference>
<dbReference type="EMBL" id="JBHSMZ010000026">
    <property type="protein sequence ID" value="MFC5552100.1"/>
    <property type="molecule type" value="Genomic_DNA"/>
</dbReference>
<proteinExistence type="inferred from homology"/>
<dbReference type="PANTHER" id="PTHR47245">
    <property type="entry name" value="PEPTIDYLPROLYL ISOMERASE"/>
    <property type="match status" value="1"/>
</dbReference>
<sequence length="254" mass="28461">MSGIVRIDDEVITTDDFIRTLKLSGQFEGLVEQMVRDRLTARAAKQAGLQLAPEQIQERADEFRRALGLHRAADTNHYLDALGVSLDEFEDWITDSLYQEKMLDQVCSEAAVSQYFTLNSPRFDSVEVSHIVLDAEGAAREMMSVLQEEPEAFAEMAREHSIDTDTRGQGGRIGKVLRGSLKGDIEARVFNAREGELLGPFPSPDGVCYEIFCVNARHPAALDPDTAAEVRRLLREQWLMARAQEHVIEACPVR</sequence>
<evidence type="ECO:0000259" key="8">
    <source>
        <dbReference type="PROSITE" id="PS50198"/>
    </source>
</evidence>